<sequence>MNQEHKDKIKVYNEVVAVLFDDHLDLLDEFTIFLPKAASLLAHNVPYLRNSFQYFNERSSGMPTYMWKCLVLESLHLEWIHFKNLTLNALSNSREKGE</sequence>
<dbReference type="PROSITE" id="PS51477">
    <property type="entry name" value="PAH"/>
    <property type="match status" value="1"/>
</dbReference>
<comment type="caution">
    <text evidence="4">The sequence shown here is derived from an EMBL/GenBank/DDBJ whole genome shotgun (WGS) entry which is preliminary data.</text>
</comment>
<keyword evidence="5" id="KW-1185">Reference proteome</keyword>
<name>A0AAN7G137_QUERU</name>
<dbReference type="AlphaFoldDB" id="A0AAN7G137"/>
<comment type="subcellular location">
    <subcellularLocation>
        <location evidence="1 3">Nucleus</location>
    </subcellularLocation>
</comment>
<dbReference type="SUPFAM" id="SSF47762">
    <property type="entry name" value="PAH2 domain"/>
    <property type="match status" value="1"/>
</dbReference>
<protein>
    <submittedName>
        <fullName evidence="4">Uncharacterized protein</fullName>
    </submittedName>
</protein>
<proteinExistence type="predicted"/>
<keyword evidence="2 3" id="KW-0539">Nucleus</keyword>
<dbReference type="Gene3D" id="1.20.1160.11">
    <property type="entry name" value="Paired amphipathic helix"/>
    <property type="match status" value="1"/>
</dbReference>
<dbReference type="Proteomes" id="UP001324115">
    <property type="component" value="Unassembled WGS sequence"/>
</dbReference>
<evidence type="ECO:0000256" key="2">
    <source>
        <dbReference type="ARBA" id="ARBA00023242"/>
    </source>
</evidence>
<dbReference type="InterPro" id="IPR003822">
    <property type="entry name" value="PAH"/>
</dbReference>
<dbReference type="GO" id="GO:0006355">
    <property type="term" value="P:regulation of DNA-templated transcription"/>
    <property type="evidence" value="ECO:0007669"/>
    <property type="project" value="InterPro"/>
</dbReference>
<gene>
    <name evidence="4" type="ORF">RGQ29_012412</name>
</gene>
<evidence type="ECO:0000256" key="1">
    <source>
        <dbReference type="ARBA" id="ARBA00004123"/>
    </source>
</evidence>
<evidence type="ECO:0000256" key="3">
    <source>
        <dbReference type="PROSITE-ProRule" id="PRU00810"/>
    </source>
</evidence>
<dbReference type="InterPro" id="IPR036600">
    <property type="entry name" value="PAH_sf"/>
</dbReference>
<evidence type="ECO:0000313" key="5">
    <source>
        <dbReference type="Proteomes" id="UP001324115"/>
    </source>
</evidence>
<dbReference type="EMBL" id="JAXUIC010000002">
    <property type="protein sequence ID" value="KAK4603885.1"/>
    <property type="molecule type" value="Genomic_DNA"/>
</dbReference>
<dbReference type="Pfam" id="PF02671">
    <property type="entry name" value="PAH"/>
    <property type="match status" value="1"/>
</dbReference>
<evidence type="ECO:0000313" key="4">
    <source>
        <dbReference type="EMBL" id="KAK4603885.1"/>
    </source>
</evidence>
<accession>A0AAN7G137</accession>
<organism evidence="4 5">
    <name type="scientific">Quercus rubra</name>
    <name type="common">Northern red oak</name>
    <name type="synonym">Quercus borealis</name>
    <dbReference type="NCBI Taxonomy" id="3512"/>
    <lineage>
        <taxon>Eukaryota</taxon>
        <taxon>Viridiplantae</taxon>
        <taxon>Streptophyta</taxon>
        <taxon>Embryophyta</taxon>
        <taxon>Tracheophyta</taxon>
        <taxon>Spermatophyta</taxon>
        <taxon>Magnoliopsida</taxon>
        <taxon>eudicotyledons</taxon>
        <taxon>Gunneridae</taxon>
        <taxon>Pentapetalae</taxon>
        <taxon>rosids</taxon>
        <taxon>fabids</taxon>
        <taxon>Fagales</taxon>
        <taxon>Fagaceae</taxon>
        <taxon>Quercus</taxon>
    </lineage>
</organism>
<reference evidence="4 5" key="1">
    <citation type="journal article" date="2023" name="G3 (Bethesda)">
        <title>A haplotype-resolved chromosome-scale genome for Quercus rubra L. provides insights into the genetics of adaptive traits for red oak species.</title>
        <authorList>
            <person name="Kapoor B."/>
            <person name="Jenkins J."/>
            <person name="Schmutz J."/>
            <person name="Zhebentyayeva T."/>
            <person name="Kuelheim C."/>
            <person name="Coggeshall M."/>
            <person name="Heim C."/>
            <person name="Lasky J.R."/>
            <person name="Leites L."/>
            <person name="Islam-Faridi N."/>
            <person name="Romero-Severson J."/>
            <person name="DeLeo V.L."/>
            <person name="Lucas S.M."/>
            <person name="Lazic D."/>
            <person name="Gailing O."/>
            <person name="Carlson J."/>
            <person name="Staton M."/>
        </authorList>
    </citation>
    <scope>NUCLEOTIDE SEQUENCE [LARGE SCALE GENOMIC DNA]</scope>
    <source>
        <strain evidence="4">Pseudo-F2</strain>
    </source>
</reference>
<dbReference type="GO" id="GO:0005634">
    <property type="term" value="C:nucleus"/>
    <property type="evidence" value="ECO:0007669"/>
    <property type="project" value="UniProtKB-SubCell"/>
</dbReference>